<gene>
    <name evidence="5" type="ORF">NP493_77g05063</name>
</gene>
<dbReference type="GO" id="GO:0004867">
    <property type="term" value="F:serine-type endopeptidase inhibitor activity"/>
    <property type="evidence" value="ECO:0007669"/>
    <property type="project" value="InterPro"/>
</dbReference>
<dbReference type="Gene3D" id="3.30.497.10">
    <property type="entry name" value="Antithrombin, subunit I, domain 2"/>
    <property type="match status" value="1"/>
</dbReference>
<feature type="compositionally biased region" description="Basic and acidic residues" evidence="3">
    <location>
        <begin position="138"/>
        <end position="151"/>
    </location>
</feature>
<comment type="caution">
    <text evidence="5">The sequence shown here is derived from an EMBL/GenBank/DDBJ whole genome shotgun (WGS) entry which is preliminary data.</text>
</comment>
<dbReference type="PANTHER" id="PTHR11461">
    <property type="entry name" value="SERINE PROTEASE INHIBITOR, SERPIN"/>
    <property type="match status" value="1"/>
</dbReference>
<dbReference type="CDD" id="cd00172">
    <property type="entry name" value="serpin"/>
    <property type="match status" value="1"/>
</dbReference>
<dbReference type="SUPFAM" id="SSF56574">
    <property type="entry name" value="Serpins"/>
    <property type="match status" value="1"/>
</dbReference>
<proteinExistence type="inferred from homology"/>
<dbReference type="AlphaFoldDB" id="A0AAD9P9R0"/>
<evidence type="ECO:0000256" key="3">
    <source>
        <dbReference type="SAM" id="MobiDB-lite"/>
    </source>
</evidence>
<dbReference type="PANTHER" id="PTHR11461:SF211">
    <property type="entry name" value="GH10112P-RELATED"/>
    <property type="match status" value="1"/>
</dbReference>
<dbReference type="GO" id="GO:0005615">
    <property type="term" value="C:extracellular space"/>
    <property type="evidence" value="ECO:0007669"/>
    <property type="project" value="InterPro"/>
</dbReference>
<dbReference type="InterPro" id="IPR023795">
    <property type="entry name" value="Serpin_CS"/>
</dbReference>
<dbReference type="InterPro" id="IPR042185">
    <property type="entry name" value="Serpin_sf_2"/>
</dbReference>
<evidence type="ECO:0000313" key="5">
    <source>
        <dbReference type="EMBL" id="KAK2190536.1"/>
    </source>
</evidence>
<dbReference type="Proteomes" id="UP001209878">
    <property type="component" value="Unassembled WGS sequence"/>
</dbReference>
<name>A0AAD9P9R0_RIDPI</name>
<evidence type="ECO:0000313" key="6">
    <source>
        <dbReference type="Proteomes" id="UP001209878"/>
    </source>
</evidence>
<dbReference type="Pfam" id="PF00079">
    <property type="entry name" value="Serpin"/>
    <property type="match status" value="1"/>
</dbReference>
<feature type="compositionally biased region" description="Low complexity" evidence="3">
    <location>
        <begin position="127"/>
        <end position="136"/>
    </location>
</feature>
<protein>
    <recommendedName>
        <fullName evidence="4">Serpin domain-containing protein</fullName>
    </recommendedName>
</protein>
<evidence type="ECO:0000256" key="2">
    <source>
        <dbReference type="RuleBase" id="RU000411"/>
    </source>
</evidence>
<dbReference type="InterPro" id="IPR029021">
    <property type="entry name" value="Prot-tyrosine_phosphatase-like"/>
</dbReference>
<keyword evidence="6" id="KW-1185">Reference proteome</keyword>
<feature type="domain" description="Serpin" evidence="4">
    <location>
        <begin position="430"/>
        <end position="772"/>
    </location>
</feature>
<accession>A0AAD9P9R0</accession>
<dbReference type="InterPro" id="IPR036186">
    <property type="entry name" value="Serpin_sf"/>
</dbReference>
<dbReference type="PROSITE" id="PS00284">
    <property type="entry name" value="SERPIN"/>
    <property type="match status" value="1"/>
</dbReference>
<organism evidence="5 6">
    <name type="scientific">Ridgeia piscesae</name>
    <name type="common">Tubeworm</name>
    <dbReference type="NCBI Taxonomy" id="27915"/>
    <lineage>
        <taxon>Eukaryota</taxon>
        <taxon>Metazoa</taxon>
        <taxon>Spiralia</taxon>
        <taxon>Lophotrochozoa</taxon>
        <taxon>Annelida</taxon>
        <taxon>Polychaeta</taxon>
        <taxon>Sedentaria</taxon>
        <taxon>Canalipalpata</taxon>
        <taxon>Sabellida</taxon>
        <taxon>Siboglinidae</taxon>
        <taxon>Ridgeia</taxon>
    </lineage>
</organism>
<dbReference type="EMBL" id="JAODUO010000077">
    <property type="protein sequence ID" value="KAK2190536.1"/>
    <property type="molecule type" value="Genomic_DNA"/>
</dbReference>
<dbReference type="Gene3D" id="3.90.190.10">
    <property type="entry name" value="Protein tyrosine phosphatase superfamily"/>
    <property type="match status" value="1"/>
</dbReference>
<dbReference type="SMART" id="SM00093">
    <property type="entry name" value="SERPIN"/>
    <property type="match status" value="1"/>
</dbReference>
<evidence type="ECO:0000259" key="4">
    <source>
        <dbReference type="SMART" id="SM00093"/>
    </source>
</evidence>
<reference evidence="5" key="1">
    <citation type="journal article" date="2023" name="Mol. Biol. Evol.">
        <title>Third-Generation Sequencing Reveals the Adaptive Role of the Epigenome in Three Deep-Sea Polychaetes.</title>
        <authorList>
            <person name="Perez M."/>
            <person name="Aroh O."/>
            <person name="Sun Y."/>
            <person name="Lan Y."/>
            <person name="Juniper S.K."/>
            <person name="Young C.R."/>
            <person name="Angers B."/>
            <person name="Qian P.Y."/>
        </authorList>
    </citation>
    <scope>NUCLEOTIDE SEQUENCE</scope>
    <source>
        <strain evidence="5">R07B-5</strain>
    </source>
</reference>
<feature type="region of interest" description="Disordered" evidence="3">
    <location>
        <begin position="127"/>
        <end position="154"/>
    </location>
</feature>
<dbReference type="Gene3D" id="2.30.39.10">
    <property type="entry name" value="Alpha-1-antitrypsin, domain 1"/>
    <property type="match status" value="1"/>
</dbReference>
<evidence type="ECO:0000256" key="1">
    <source>
        <dbReference type="ARBA" id="ARBA00009500"/>
    </source>
</evidence>
<dbReference type="InterPro" id="IPR042178">
    <property type="entry name" value="Serpin_sf_1"/>
</dbReference>
<dbReference type="InterPro" id="IPR000215">
    <property type="entry name" value="Serpin_fam"/>
</dbReference>
<dbReference type="InterPro" id="IPR023796">
    <property type="entry name" value="Serpin_dom"/>
</dbReference>
<sequence>MNPTRCDGSGRVQLIRRASSALVFPSYGQLVADGYDKDRTTTPCFRKKPSERRANAVNGSPPKTGAGKRLARMNTVADFFRRRRPTSSGVERAYKASPILGSDDVDKDTHASCPSLLAGAASRPSVVKPRVSVTRSCDGGDTRTTRSRRGDVGANSGLVASTLTVPNIFVTSLSRSVDLLTSRGDVGTTSDRRVTVATRRSAPELTKPATTDVFECFSVMAPPSPPPLLFPVLVHDHLYIASTDVAYNERLLCELNIASVVELDVGAVPSNPRTYRPCLCERRERHRPAVLRLGFSQPPDGAALRSCFDQVNRFIDGARRGATNVLVCGGDQQLHHVVVIQYLTSRCGMLPSRAHSVVMRQSPGMHLSSVYQRLLADLGDQPRNYDVVRPTGGALLPKDAWNLLIILPIVLVHVDADVSQLVAANNDFGWRLFDRLTQGPAAANVFFSPISVFSSLVLTLAGARGDTRRQMMLDSTDNSDNSSLLVATGLFTRRRERFLPDFKDIAVDFYNASLQMLDFVGDPEGARFYINEWTSNTTAGNIQQLLSAGSISRRTVAAFVNAVYFKAPWRTPFEVPHTRKGAFFISSTQMVAMEMMTIQARFSFASIDDLHCRIIELPYSTGDLSMYVILPDDIGLFRLEGRFNSANFDAAARRMPPPRIVKLTMPKFSLTTTLGLTRILTAMGIIDLFGSSADLTGVSDNDEMFLSDFVHTMHIDVGEAGTEAAAASVAIIGLTSFPPPVPTFVVDRPFVLLVRERTTGAILFLGRLVTSPRADVTIGIYAGDSDDVNAACSLSSGSLFGLQVALVLMHTFVKVYC</sequence>
<comment type="similarity">
    <text evidence="1 2">Belongs to the serpin family.</text>
</comment>